<dbReference type="InterPro" id="IPR013785">
    <property type="entry name" value="Aldolase_TIM"/>
</dbReference>
<evidence type="ECO:0000313" key="8">
    <source>
        <dbReference type="Proteomes" id="UP000588068"/>
    </source>
</evidence>
<evidence type="ECO:0000256" key="3">
    <source>
        <dbReference type="ARBA" id="ARBA00022643"/>
    </source>
</evidence>
<evidence type="ECO:0000313" key="7">
    <source>
        <dbReference type="EMBL" id="MBB6093934.1"/>
    </source>
</evidence>
<dbReference type="RefSeq" id="WP_184332756.1">
    <property type="nucleotide sequence ID" value="NZ_JACHHZ010000003.1"/>
</dbReference>
<keyword evidence="3" id="KW-0288">FMN</keyword>
<dbReference type="SUPFAM" id="SSF51395">
    <property type="entry name" value="FMN-linked oxidoreductases"/>
    <property type="match status" value="1"/>
</dbReference>
<comment type="cofactor">
    <cofactor evidence="1">
        <name>FMN</name>
        <dbReference type="ChEBI" id="CHEBI:58210"/>
    </cofactor>
</comment>
<dbReference type="PANTHER" id="PTHR43303:SF4">
    <property type="entry name" value="NADPH DEHYDROGENASE C23G7.10C-RELATED"/>
    <property type="match status" value="1"/>
</dbReference>
<dbReference type="GO" id="GO:0050661">
    <property type="term" value="F:NADP binding"/>
    <property type="evidence" value="ECO:0007669"/>
    <property type="project" value="InterPro"/>
</dbReference>
<evidence type="ECO:0000256" key="4">
    <source>
        <dbReference type="ARBA" id="ARBA00022857"/>
    </source>
</evidence>
<keyword evidence="4" id="KW-0521">NADP</keyword>
<reference evidence="7 8" key="1">
    <citation type="submission" date="2020-08" db="EMBL/GenBank/DDBJ databases">
        <title>Genomic Encyclopedia of Type Strains, Phase IV (KMG-IV): sequencing the most valuable type-strain genomes for metagenomic binning, comparative biology and taxonomic classification.</title>
        <authorList>
            <person name="Goeker M."/>
        </authorList>
    </citation>
    <scope>NUCLEOTIDE SEQUENCE [LARGE SCALE GENOMIC DNA]</scope>
    <source>
        <strain evidence="7 8">DSM 26723</strain>
    </source>
</reference>
<keyword evidence="5" id="KW-0560">Oxidoreductase</keyword>
<dbReference type="GO" id="GO:0010181">
    <property type="term" value="F:FMN binding"/>
    <property type="evidence" value="ECO:0007669"/>
    <property type="project" value="InterPro"/>
</dbReference>
<dbReference type="InterPro" id="IPR001155">
    <property type="entry name" value="OxRdtase_FMN_N"/>
</dbReference>
<proteinExistence type="predicted"/>
<keyword evidence="8" id="KW-1185">Reference proteome</keyword>
<dbReference type="Proteomes" id="UP000588068">
    <property type="component" value="Unassembled WGS sequence"/>
</dbReference>
<dbReference type="Gene3D" id="3.20.20.70">
    <property type="entry name" value="Aldolase class I"/>
    <property type="match status" value="1"/>
</dbReference>
<evidence type="ECO:0000256" key="1">
    <source>
        <dbReference type="ARBA" id="ARBA00001917"/>
    </source>
</evidence>
<dbReference type="PANTHER" id="PTHR43303">
    <property type="entry name" value="NADPH DEHYDROGENASE C23G7.10C-RELATED"/>
    <property type="match status" value="1"/>
</dbReference>
<accession>A0A841HMV0</accession>
<feature type="domain" description="NADH:flavin oxidoreductase/NADH oxidase N-terminal" evidence="6">
    <location>
        <begin position="5"/>
        <end position="335"/>
    </location>
</feature>
<dbReference type="Pfam" id="PF00724">
    <property type="entry name" value="Oxidored_FMN"/>
    <property type="match status" value="1"/>
</dbReference>
<organism evidence="7 8">
    <name type="scientific">Povalibacter uvarum</name>
    <dbReference type="NCBI Taxonomy" id="732238"/>
    <lineage>
        <taxon>Bacteria</taxon>
        <taxon>Pseudomonadati</taxon>
        <taxon>Pseudomonadota</taxon>
        <taxon>Gammaproteobacteria</taxon>
        <taxon>Steroidobacterales</taxon>
        <taxon>Steroidobacteraceae</taxon>
        <taxon>Povalibacter</taxon>
    </lineage>
</organism>
<name>A0A841HMV0_9GAMM</name>
<evidence type="ECO:0000259" key="6">
    <source>
        <dbReference type="Pfam" id="PF00724"/>
    </source>
</evidence>
<protein>
    <submittedName>
        <fullName evidence="7">2,4-dienoyl-CoA reductase-like NADH-dependent reductase (Old Yellow Enzyme family)</fullName>
    </submittedName>
</protein>
<dbReference type="AlphaFoldDB" id="A0A841HMV0"/>
<evidence type="ECO:0000256" key="2">
    <source>
        <dbReference type="ARBA" id="ARBA00022630"/>
    </source>
</evidence>
<gene>
    <name evidence="7" type="ORF">HNQ60_002815</name>
</gene>
<keyword evidence="2" id="KW-0285">Flavoprotein</keyword>
<dbReference type="CDD" id="cd02932">
    <property type="entry name" value="OYE_YqiM_FMN"/>
    <property type="match status" value="1"/>
</dbReference>
<dbReference type="InterPro" id="IPR044152">
    <property type="entry name" value="YqjM-like"/>
</dbReference>
<comment type="caution">
    <text evidence="7">The sequence shown here is derived from an EMBL/GenBank/DDBJ whole genome shotgun (WGS) entry which is preliminary data.</text>
</comment>
<dbReference type="GO" id="GO:0003959">
    <property type="term" value="F:NADPH dehydrogenase activity"/>
    <property type="evidence" value="ECO:0007669"/>
    <property type="project" value="InterPro"/>
</dbReference>
<sequence>MTSRLFDPIRIGEVELPNRLAVAPMCQYSASDGSANDWHLQHLSQLAYSGAGLVMVEATAVERRGRITHGCVGLYTDENEAALRRVLDAARRLGGATRFGVQLAHAGRKASSRKPWDGGAALTEGEDPWQTVSSSAVAFGEDWHVPHALTKEEIAQTVAAFVQAAHRAVRAGFEVIEIHSAHGYLMHEFLSPLVNARKDEYGGSFENRIRFPLEVIRAVRAAVPSHVAVGLRVSATDWVEGGWDLTQTIAYVREAKKLGIAYVCASSGGIRAHVMPPVAPGFQVDFAAEIKASTGVVTRAVGLITDPKQAEQILEEGRADMIALGRAFLDDPRWGWHAADVLGAKTHFPPQYHMARGSNWRKFRDQSAARV</sequence>
<dbReference type="EMBL" id="JACHHZ010000003">
    <property type="protein sequence ID" value="MBB6093934.1"/>
    <property type="molecule type" value="Genomic_DNA"/>
</dbReference>
<evidence type="ECO:0000256" key="5">
    <source>
        <dbReference type="ARBA" id="ARBA00023002"/>
    </source>
</evidence>